<proteinExistence type="predicted"/>
<dbReference type="Gene3D" id="1.20.1280.50">
    <property type="match status" value="1"/>
</dbReference>
<sequence length="385" mass="44072">MRLLIKRKCSSSAPILPENRELPLDLWREVFARLPVKTLLKLRCVCKNWCSIINNPDFFSMHLTIYNNTPNNKTHALVMKKIGKNGCEGCKFTLRPTNKFKKIAQILRIPKFCKLLGNCNGLVLFMSKEFPSSEQVMLRLWNPSVRKSLIIPFIPSDFKWETYVLGFSPSSNDYKVVAFDFDRDGNVYAVYSISTNTWRIKPCPSNSLPLFVLEAGGNLPLYDSPHFCQGAVHWMVCGSVPNIYTHVLSFEFDTEDFHIVELPDSAGEVEMCRGLTTVGEELAVFGISALNCCIWVMRKEGGEKLWSLRFSGDSCLDSYNFVARDCYFLKRFYYEQKTGVISLVTSGQGMKSYNISTQRRQHLFNSVSRSIAYMDAYVESLVWFP</sequence>
<dbReference type="InterPro" id="IPR017451">
    <property type="entry name" value="F-box-assoc_interact_dom"/>
</dbReference>
<reference evidence="2" key="1">
    <citation type="journal article" date="2021" name="Nat. Commun.">
        <title>Genomic analyses provide insights into spinach domestication and the genetic basis of agronomic traits.</title>
        <authorList>
            <person name="Cai X."/>
            <person name="Sun X."/>
            <person name="Xu C."/>
            <person name="Sun H."/>
            <person name="Wang X."/>
            <person name="Ge C."/>
            <person name="Zhang Z."/>
            <person name="Wang Q."/>
            <person name="Fei Z."/>
            <person name="Jiao C."/>
            <person name="Wang Q."/>
        </authorList>
    </citation>
    <scope>NUCLEOTIDE SEQUENCE [LARGE SCALE GENOMIC DNA]</scope>
    <source>
        <strain evidence="2">cv. Varoflay</strain>
    </source>
</reference>
<name>A0A9R0JXV3_SPIOL</name>
<reference evidence="3 4" key="2">
    <citation type="submission" date="2025-05" db="UniProtKB">
        <authorList>
            <consortium name="RefSeq"/>
        </authorList>
    </citation>
    <scope>IDENTIFICATION</scope>
    <source>
        <tissue evidence="3 4">Leaf</tissue>
    </source>
</reference>
<dbReference type="SUPFAM" id="SSF81383">
    <property type="entry name" value="F-box domain"/>
    <property type="match status" value="1"/>
</dbReference>
<dbReference type="NCBIfam" id="TIGR01640">
    <property type="entry name" value="F_box_assoc_1"/>
    <property type="match status" value="1"/>
</dbReference>
<dbReference type="CDD" id="cd22157">
    <property type="entry name" value="F-box_AtFBW1-like"/>
    <property type="match status" value="1"/>
</dbReference>
<accession>A0A9R0JXV3</accession>
<evidence type="ECO:0000313" key="2">
    <source>
        <dbReference type="Proteomes" id="UP000813463"/>
    </source>
</evidence>
<organism evidence="2 3">
    <name type="scientific">Spinacia oleracea</name>
    <name type="common">Spinach</name>
    <dbReference type="NCBI Taxonomy" id="3562"/>
    <lineage>
        <taxon>Eukaryota</taxon>
        <taxon>Viridiplantae</taxon>
        <taxon>Streptophyta</taxon>
        <taxon>Embryophyta</taxon>
        <taxon>Tracheophyta</taxon>
        <taxon>Spermatophyta</taxon>
        <taxon>Magnoliopsida</taxon>
        <taxon>eudicotyledons</taxon>
        <taxon>Gunneridae</taxon>
        <taxon>Pentapetalae</taxon>
        <taxon>Caryophyllales</taxon>
        <taxon>Chenopodiaceae</taxon>
        <taxon>Chenopodioideae</taxon>
        <taxon>Anserineae</taxon>
        <taxon>Spinacia</taxon>
    </lineage>
</organism>
<dbReference type="InterPro" id="IPR006527">
    <property type="entry name" value="F-box-assoc_dom_typ1"/>
</dbReference>
<dbReference type="PANTHER" id="PTHR31672">
    <property type="entry name" value="BNACNNG10540D PROTEIN"/>
    <property type="match status" value="1"/>
</dbReference>
<dbReference type="KEGG" id="soe:110790132"/>
<evidence type="ECO:0000259" key="1">
    <source>
        <dbReference type="PROSITE" id="PS50181"/>
    </source>
</evidence>
<dbReference type="GeneID" id="110790132"/>
<feature type="domain" description="F-box" evidence="1">
    <location>
        <begin position="16"/>
        <end position="62"/>
    </location>
</feature>
<dbReference type="RefSeq" id="XP_021850583.2">
    <property type="nucleotide sequence ID" value="XM_021994891.2"/>
</dbReference>
<dbReference type="AlphaFoldDB" id="A0A9R0JXV3"/>
<gene>
    <name evidence="3 4" type="primary">LOC110790132</name>
</gene>
<keyword evidence="2" id="KW-1185">Reference proteome</keyword>
<dbReference type="InterPro" id="IPR036047">
    <property type="entry name" value="F-box-like_dom_sf"/>
</dbReference>
<dbReference type="Pfam" id="PF07734">
    <property type="entry name" value="FBA_1"/>
    <property type="match status" value="1"/>
</dbReference>
<dbReference type="RefSeq" id="XP_056684648.1">
    <property type="nucleotide sequence ID" value="XM_056828670.1"/>
</dbReference>
<dbReference type="SMART" id="SM00256">
    <property type="entry name" value="FBOX"/>
    <property type="match status" value="1"/>
</dbReference>
<dbReference type="Proteomes" id="UP000813463">
    <property type="component" value="Chromosome 5"/>
</dbReference>
<dbReference type="InterPro" id="IPR050796">
    <property type="entry name" value="SCF_F-box_component"/>
</dbReference>
<dbReference type="PROSITE" id="PS50181">
    <property type="entry name" value="FBOX"/>
    <property type="match status" value="1"/>
</dbReference>
<dbReference type="InterPro" id="IPR001810">
    <property type="entry name" value="F-box_dom"/>
</dbReference>
<dbReference type="PANTHER" id="PTHR31672:SF13">
    <property type="entry name" value="F-BOX PROTEIN CPR30-LIKE"/>
    <property type="match status" value="1"/>
</dbReference>
<dbReference type="Pfam" id="PF00646">
    <property type="entry name" value="F-box"/>
    <property type="match status" value="1"/>
</dbReference>
<protein>
    <submittedName>
        <fullName evidence="3 4">F-box protein At5g62660</fullName>
    </submittedName>
</protein>
<evidence type="ECO:0000313" key="4">
    <source>
        <dbReference type="RefSeq" id="XP_056684648.1"/>
    </source>
</evidence>
<evidence type="ECO:0000313" key="3">
    <source>
        <dbReference type="RefSeq" id="XP_021850583.2"/>
    </source>
</evidence>